<protein>
    <submittedName>
        <fullName evidence="2">Uncharacterized protein</fullName>
    </submittedName>
</protein>
<evidence type="ECO:0000256" key="1">
    <source>
        <dbReference type="SAM" id="MobiDB-lite"/>
    </source>
</evidence>
<sequence length="112" mass="12717">MQLETEEPAHGTFSPLGYAPEHPVNVYSLVPADAKWSAVNKADACAFAQENLLDKQSQWDGDFPFQFYKAVVRDYLGKQMAQVPAHLLKIEMLQAAIARIMEDDHDKHDFRL</sequence>
<evidence type="ECO:0000313" key="2">
    <source>
        <dbReference type="EMBL" id="BFO79317.1"/>
    </source>
</evidence>
<accession>A0AB33JIQ1</accession>
<organism evidence="2">
    <name type="scientific">Prevotella sp. GTC17260</name>
    <dbReference type="NCBI Taxonomy" id="3236796"/>
    <lineage>
        <taxon>Bacteria</taxon>
        <taxon>Pseudomonadati</taxon>
        <taxon>Bacteroidota</taxon>
        <taxon>Bacteroidia</taxon>
        <taxon>Bacteroidales</taxon>
        <taxon>Prevotellaceae</taxon>
        <taxon>Prevotella</taxon>
    </lineage>
</organism>
<dbReference type="EMBL" id="AP035788">
    <property type="protein sequence ID" value="BFO79317.1"/>
    <property type="molecule type" value="Genomic_DNA"/>
</dbReference>
<dbReference type="AlphaFoldDB" id="A0AB33JIQ1"/>
<gene>
    <name evidence="2" type="ORF">GTC17260_19520</name>
</gene>
<proteinExistence type="predicted"/>
<name>A0AB33JIQ1_9BACT</name>
<feature type="region of interest" description="Disordered" evidence="1">
    <location>
        <begin position="1"/>
        <end position="20"/>
    </location>
</feature>
<reference evidence="2" key="1">
    <citation type="submission" date="2024-07" db="EMBL/GenBank/DDBJ databases">
        <title>Complete genome sequence of Prevotella sp. YM-2024 GTC17260.</title>
        <authorList>
            <person name="Hayashi M."/>
            <person name="Muto Y."/>
            <person name="Tanaka K."/>
            <person name="Niwa H."/>
        </authorList>
    </citation>
    <scope>NUCLEOTIDE SEQUENCE</scope>
    <source>
        <strain evidence="2">GTC17260</strain>
    </source>
</reference>